<name>A0A420VIC4_9BACI</name>
<keyword evidence="1" id="KW-0812">Transmembrane</keyword>
<evidence type="ECO:0000256" key="1">
    <source>
        <dbReference type="SAM" id="Phobius"/>
    </source>
</evidence>
<proteinExistence type="predicted"/>
<dbReference type="EMBL" id="AZRV01000007">
    <property type="protein sequence ID" value="RKO63432.1"/>
    <property type="molecule type" value="Genomic_DNA"/>
</dbReference>
<feature type="transmembrane region" description="Helical" evidence="1">
    <location>
        <begin position="74"/>
        <end position="92"/>
    </location>
</feature>
<keyword evidence="1" id="KW-0472">Membrane</keyword>
<comment type="caution">
    <text evidence="2">The sequence shown here is derived from an EMBL/GenBank/DDBJ whole genome shotgun (WGS) entry which is preliminary data.</text>
</comment>
<dbReference type="Proteomes" id="UP000286235">
    <property type="component" value="Unassembled WGS sequence"/>
</dbReference>
<evidence type="ECO:0000313" key="2">
    <source>
        <dbReference type="EMBL" id="RKO63432.1"/>
    </source>
</evidence>
<keyword evidence="3" id="KW-1185">Reference proteome</keyword>
<dbReference type="AlphaFoldDB" id="A0A420VIC4"/>
<evidence type="ECO:0000313" key="3">
    <source>
        <dbReference type="Proteomes" id="UP000286235"/>
    </source>
</evidence>
<sequence>MISYIISLTFIIAMITASVLLKDPEIILQEVAAMAITMWVYREAGWIRQPSKIFLEPSLTAVIGFTVNQLQIPYLAKVSLTLILMMLFLRFIRSNLGPSIARAYCRC</sequence>
<reference evidence="2 3" key="1">
    <citation type="submission" date="2013-12" db="EMBL/GenBank/DDBJ databases">
        <title>Genome and proteome characterization of Caldibacillus debilis GB1 derived from a cellulolytic aero-tolerant co-culture.</title>
        <authorList>
            <person name="Wushke S.T."/>
            <person name="Zhang X."/>
            <person name="Fristensky B."/>
            <person name="Wilkins J.A."/>
            <person name="Levin D.B."/>
            <person name="Sparling R."/>
        </authorList>
    </citation>
    <scope>NUCLEOTIDE SEQUENCE [LARGE SCALE GENOMIC DNA]</scope>
    <source>
        <strain evidence="2 3">GB1</strain>
    </source>
</reference>
<keyword evidence="1" id="KW-1133">Transmembrane helix</keyword>
<organism evidence="2 3">
    <name type="scientific">Caldibacillus debilis GB1</name>
    <dbReference type="NCBI Taxonomy" id="1339248"/>
    <lineage>
        <taxon>Bacteria</taxon>
        <taxon>Bacillati</taxon>
        <taxon>Bacillota</taxon>
        <taxon>Bacilli</taxon>
        <taxon>Bacillales</taxon>
        <taxon>Bacillaceae</taxon>
        <taxon>Caldibacillus</taxon>
    </lineage>
</organism>
<accession>A0A420VIC4</accession>
<protein>
    <submittedName>
        <fullName evidence="2">Uncharacterized protein</fullName>
    </submittedName>
</protein>
<gene>
    <name evidence="2" type="ORF">Cdeb_02877</name>
</gene>